<keyword evidence="7" id="KW-1185">Reference proteome</keyword>
<dbReference type="eggNOG" id="COG0267">
    <property type="taxonomic scope" value="Bacteria"/>
</dbReference>
<dbReference type="PANTHER" id="PTHR43168:SF6">
    <property type="entry name" value="LARGE RIBOSOMAL SUBUNIT PROTEIN BL33A"/>
    <property type="match status" value="1"/>
</dbReference>
<dbReference type="Gene3D" id="2.20.28.120">
    <property type="entry name" value="Ribosomal protein L33"/>
    <property type="match status" value="1"/>
</dbReference>
<dbReference type="InterPro" id="IPR001705">
    <property type="entry name" value="Ribosomal_bL33"/>
</dbReference>
<dbReference type="KEGG" id="mgj:MGM1_1950"/>
<organism evidence="6 7">
    <name type="scientific">Candidatus Malacoplasma girerdii</name>
    <dbReference type="NCBI Taxonomy" id="1318617"/>
    <lineage>
        <taxon>Bacteria</taxon>
        <taxon>Bacillati</taxon>
        <taxon>Mycoplasmatota</taxon>
        <taxon>Mycoplasmoidales</taxon>
        <taxon>Mycoplasmoidaceae</taxon>
        <taxon>Malacoplasma</taxon>
    </lineage>
</organism>
<dbReference type="Proteomes" id="UP000030066">
    <property type="component" value="Chromosome"/>
</dbReference>
<reference evidence="6 7" key="1">
    <citation type="journal article" date="2014" name="PLoS ONE">
        <title>An emerging Mycoplasma associated with trichomoniasis, vaginal infection and disease.</title>
        <authorList>
            <consortium name="Vaginal Microbiome Consortium"/>
            <person name="Fettweis J.M."/>
            <person name="Serrano M.G."/>
            <person name="Huang B."/>
            <person name="Brooks J.P."/>
            <person name="Glascock A.L."/>
            <person name="Sheth N.U."/>
            <person name="Strauss J.F.III."/>
            <person name="Jefferson K.K."/>
            <person name="Buck G.A."/>
        </authorList>
    </citation>
    <scope>NUCLEOTIDE SEQUENCE [LARGE SCALE GENOMIC DNA]</scope>
    <source>
        <strain evidence="6 7">VCU_M1</strain>
    </source>
</reference>
<evidence type="ECO:0000256" key="3">
    <source>
        <dbReference type="ARBA" id="ARBA00023274"/>
    </source>
</evidence>
<dbReference type="GO" id="GO:0005840">
    <property type="term" value="C:ribosome"/>
    <property type="evidence" value="ECO:0007669"/>
    <property type="project" value="UniProtKB-KW"/>
</dbReference>
<proteinExistence type="inferred from homology"/>
<evidence type="ECO:0000256" key="4">
    <source>
        <dbReference type="ARBA" id="ARBA00035176"/>
    </source>
</evidence>
<dbReference type="STRING" id="1318617.MGM1_1950"/>
<dbReference type="InterPro" id="IPR018264">
    <property type="entry name" value="Ribosomal_bL33_CS"/>
</dbReference>
<sequence length="53" mass="6238">MADKKNVRLECTVCKSINYLTRRNPKTVPDKLSLNKYCKKCQKITLHRETKAK</sequence>
<dbReference type="HOGENOM" id="CLU_190949_0_2_14"/>
<dbReference type="PANTHER" id="PTHR43168">
    <property type="entry name" value="50S RIBOSOMAL PROTEIN L33, CHLOROPLASTIC"/>
    <property type="match status" value="1"/>
</dbReference>
<dbReference type="InterPro" id="IPR011332">
    <property type="entry name" value="Ribosomal_zn-bd"/>
</dbReference>
<evidence type="ECO:0000256" key="1">
    <source>
        <dbReference type="ARBA" id="ARBA00007596"/>
    </source>
</evidence>
<keyword evidence="2 5" id="KW-0689">Ribosomal protein</keyword>
<dbReference type="GO" id="GO:0006412">
    <property type="term" value="P:translation"/>
    <property type="evidence" value="ECO:0007669"/>
    <property type="project" value="UniProtKB-UniRule"/>
</dbReference>
<dbReference type="Pfam" id="PF00471">
    <property type="entry name" value="Ribosomal_L33"/>
    <property type="match status" value="1"/>
</dbReference>
<dbReference type="GO" id="GO:1990904">
    <property type="term" value="C:ribonucleoprotein complex"/>
    <property type="evidence" value="ECO:0007669"/>
    <property type="project" value="UniProtKB-KW"/>
</dbReference>
<dbReference type="NCBIfam" id="NF001860">
    <property type="entry name" value="PRK00595.1"/>
    <property type="match status" value="1"/>
</dbReference>
<dbReference type="AlphaFoldDB" id="A0A097SSK9"/>
<name>A0A097SSK9_9BACT</name>
<accession>A0A097SSK9</accession>
<dbReference type="GO" id="GO:0003735">
    <property type="term" value="F:structural constituent of ribosome"/>
    <property type="evidence" value="ECO:0007669"/>
    <property type="project" value="InterPro"/>
</dbReference>
<evidence type="ECO:0000256" key="2">
    <source>
        <dbReference type="ARBA" id="ARBA00022980"/>
    </source>
</evidence>
<dbReference type="GO" id="GO:0005737">
    <property type="term" value="C:cytoplasm"/>
    <property type="evidence" value="ECO:0007669"/>
    <property type="project" value="UniProtKB-ARBA"/>
</dbReference>
<comment type="similarity">
    <text evidence="1 5">Belongs to the bacterial ribosomal protein bL33 family.</text>
</comment>
<dbReference type="SUPFAM" id="SSF57829">
    <property type="entry name" value="Zn-binding ribosomal proteins"/>
    <property type="match status" value="1"/>
</dbReference>
<gene>
    <name evidence="5 6" type="primary">rpmG</name>
    <name evidence="6" type="ORF">MGM1_1950</name>
</gene>
<dbReference type="InterPro" id="IPR038584">
    <property type="entry name" value="Ribosomal_bL33_sf"/>
</dbReference>
<evidence type="ECO:0000313" key="7">
    <source>
        <dbReference type="Proteomes" id="UP000030066"/>
    </source>
</evidence>
<dbReference type="HAMAP" id="MF_00294">
    <property type="entry name" value="Ribosomal_bL33"/>
    <property type="match status" value="1"/>
</dbReference>
<dbReference type="EMBL" id="CP007711">
    <property type="protein sequence ID" value="AIV03578.1"/>
    <property type="molecule type" value="Genomic_DNA"/>
</dbReference>
<dbReference type="NCBIfam" id="TIGR01023">
    <property type="entry name" value="rpmG_bact"/>
    <property type="match status" value="1"/>
</dbReference>
<evidence type="ECO:0000256" key="5">
    <source>
        <dbReference type="HAMAP-Rule" id="MF_00294"/>
    </source>
</evidence>
<evidence type="ECO:0000313" key="6">
    <source>
        <dbReference type="EMBL" id="AIV03578.1"/>
    </source>
</evidence>
<keyword evidence="3 5" id="KW-0687">Ribonucleoprotein</keyword>
<dbReference type="PROSITE" id="PS00582">
    <property type="entry name" value="RIBOSOMAL_L33"/>
    <property type="match status" value="1"/>
</dbReference>
<dbReference type="NCBIfam" id="NF001764">
    <property type="entry name" value="PRK00504.1"/>
    <property type="match status" value="1"/>
</dbReference>
<protein>
    <recommendedName>
        <fullName evidence="4 5">Large ribosomal subunit protein bL33</fullName>
    </recommendedName>
</protein>